<evidence type="ECO:0000256" key="10">
    <source>
        <dbReference type="ARBA" id="ARBA00032092"/>
    </source>
</evidence>
<keyword evidence="6" id="KW-0547">Nucleotide-binding</keyword>
<protein>
    <recommendedName>
        <fullName evidence="3">UMP kinase</fullName>
        <ecNumber evidence="3">2.7.4.22</ecNumber>
    </recommendedName>
    <alternativeName>
        <fullName evidence="10">Uridine monophosphate kinase</fullName>
    </alternativeName>
</protein>
<dbReference type="InterPro" id="IPR001048">
    <property type="entry name" value="Asp/Glu/Uridylate_kinase"/>
</dbReference>
<keyword evidence="4" id="KW-0963">Cytoplasm</keyword>
<evidence type="ECO:0000256" key="9">
    <source>
        <dbReference type="ARBA" id="ARBA00022975"/>
    </source>
</evidence>
<dbReference type="PANTHER" id="PTHR42833">
    <property type="entry name" value="URIDYLATE KINASE"/>
    <property type="match status" value="1"/>
</dbReference>
<organism evidence="12">
    <name type="scientific">uncultured marine group II/III euryarchaeote KM3_71_E02</name>
    <dbReference type="NCBI Taxonomy" id="1456494"/>
    <lineage>
        <taxon>Archaea</taxon>
        <taxon>Methanobacteriati</taxon>
        <taxon>Methanobacteriota</taxon>
        <taxon>environmental samples</taxon>
    </lineage>
</organism>
<evidence type="ECO:0000259" key="11">
    <source>
        <dbReference type="Pfam" id="PF00696"/>
    </source>
</evidence>
<feature type="domain" description="Aspartate/glutamate/uridylate kinase" evidence="11">
    <location>
        <begin position="131"/>
        <end position="337"/>
    </location>
</feature>
<comment type="similarity">
    <text evidence="2">Belongs to the UMP kinase family.</text>
</comment>
<accession>A0A075HKF5</accession>
<dbReference type="AlphaFoldDB" id="A0A075HKF5"/>
<dbReference type="PANTHER" id="PTHR42833:SF4">
    <property type="entry name" value="URIDYLATE KINASE PUMPKIN, CHLOROPLASTIC"/>
    <property type="match status" value="1"/>
</dbReference>
<dbReference type="SUPFAM" id="SSF53633">
    <property type="entry name" value="Carbamate kinase-like"/>
    <property type="match status" value="1"/>
</dbReference>
<keyword evidence="5 12" id="KW-0808">Transferase</keyword>
<dbReference type="EMBL" id="KF901036">
    <property type="protein sequence ID" value="AIF15780.1"/>
    <property type="molecule type" value="Genomic_DNA"/>
</dbReference>
<evidence type="ECO:0000256" key="7">
    <source>
        <dbReference type="ARBA" id="ARBA00022777"/>
    </source>
</evidence>
<gene>
    <name evidence="12" type="primary">pyrH</name>
</gene>
<keyword evidence="9" id="KW-0665">Pyrimidine biosynthesis</keyword>
<evidence type="ECO:0000256" key="3">
    <source>
        <dbReference type="ARBA" id="ARBA00012899"/>
    </source>
</evidence>
<proteinExistence type="inferred from homology"/>
<comment type="pathway">
    <text evidence="1">Pyrimidine metabolism; CTP biosynthesis via de novo pathway; UDP from UMP (UMPK route): step 1/1.</text>
</comment>
<dbReference type="EC" id="2.7.4.22" evidence="3"/>
<evidence type="ECO:0000256" key="8">
    <source>
        <dbReference type="ARBA" id="ARBA00022840"/>
    </source>
</evidence>
<keyword evidence="7 12" id="KW-0418">Kinase</keyword>
<sequence length="360" mass="37974">MAHEDGDSRFSRGLVSVDGGYGRLYGVRHVLPCRLRLDVGSLAHLLGEMLSDIVNHLVRRHDDCDQLGAHATHGRELLESLLQTEPALLLLQLIRHAVPLSEARGAAFQPFTAPTPQALKGGMYAQPSMATVIVALGGSLLRPEVEHRHSWLEGLIEVVRDRVTMDDRLGLVVGGGAAAREGIALARPIVDSEDRLDRIGIAATRLNAAIVRESLADAGIPVSGTIPRSVNEAASLLEDRQVVVMGGTRPGHTTDAVAIRLAVAVAAERCVIATNVSKVHDSDPRADPDAVAHDRLTHSQLQAIVGPAEHSQAGPSQVVDPMGASAAAIAGMPLCILDGRDPEAIRVAMEGGDFGGTVVE</sequence>
<dbReference type="NCBIfam" id="TIGR02076">
    <property type="entry name" value="pyrH_arch"/>
    <property type="match status" value="1"/>
</dbReference>
<dbReference type="GO" id="GO:0006225">
    <property type="term" value="P:UDP biosynthetic process"/>
    <property type="evidence" value="ECO:0007669"/>
    <property type="project" value="TreeGrafter"/>
</dbReference>
<dbReference type="Pfam" id="PF00696">
    <property type="entry name" value="AA_kinase"/>
    <property type="match status" value="1"/>
</dbReference>
<keyword evidence="8" id="KW-0067">ATP-binding</keyword>
<dbReference type="InterPro" id="IPR011818">
    <property type="entry name" value="Uridylate_kinase_arch/spir"/>
</dbReference>
<evidence type="ECO:0000256" key="1">
    <source>
        <dbReference type="ARBA" id="ARBA00004791"/>
    </source>
</evidence>
<evidence type="ECO:0000256" key="6">
    <source>
        <dbReference type="ARBA" id="ARBA00022741"/>
    </source>
</evidence>
<evidence type="ECO:0000256" key="4">
    <source>
        <dbReference type="ARBA" id="ARBA00022490"/>
    </source>
</evidence>
<evidence type="ECO:0000313" key="12">
    <source>
        <dbReference type="EMBL" id="AIF15780.1"/>
    </source>
</evidence>
<dbReference type="GO" id="GO:0033862">
    <property type="term" value="F:UMP kinase activity"/>
    <property type="evidence" value="ECO:0007669"/>
    <property type="project" value="UniProtKB-EC"/>
</dbReference>
<dbReference type="Gene3D" id="3.40.1160.10">
    <property type="entry name" value="Acetylglutamate kinase-like"/>
    <property type="match status" value="1"/>
</dbReference>
<evidence type="ECO:0000256" key="5">
    <source>
        <dbReference type="ARBA" id="ARBA00022679"/>
    </source>
</evidence>
<name>A0A075HKF5_9EURY</name>
<reference evidence="12" key="1">
    <citation type="journal article" date="2014" name="Genome Biol. Evol.">
        <title>Pangenome evidence for extensive interdomain horizontal transfer affecting lineage core and shell genes in uncultured planktonic thaumarchaeota and euryarchaeota.</title>
        <authorList>
            <person name="Deschamps P."/>
            <person name="Zivanovic Y."/>
            <person name="Moreira D."/>
            <person name="Rodriguez-Valera F."/>
            <person name="Lopez-Garcia P."/>
        </authorList>
    </citation>
    <scope>NUCLEOTIDE SEQUENCE</scope>
</reference>
<evidence type="ECO:0000256" key="2">
    <source>
        <dbReference type="ARBA" id="ARBA00007614"/>
    </source>
</evidence>
<dbReference type="GO" id="GO:0005524">
    <property type="term" value="F:ATP binding"/>
    <property type="evidence" value="ECO:0007669"/>
    <property type="project" value="UniProtKB-KW"/>
</dbReference>
<dbReference type="InterPro" id="IPR036393">
    <property type="entry name" value="AceGlu_kinase-like_sf"/>
</dbReference>